<dbReference type="EMBL" id="DWUQ01000040">
    <property type="protein sequence ID" value="HJD43801.1"/>
    <property type="molecule type" value="Genomic_DNA"/>
</dbReference>
<dbReference type="Pfam" id="PF04775">
    <property type="entry name" value="Bile_Hydr_Trans"/>
    <property type="match status" value="1"/>
</dbReference>
<sequence>MFRLIVEPEHGLIDTPRTIRVTGVPPGDEVVISATTVRQGIRWTGYAVFQADASGKVDTALHAPLENRESTTYHSTSRMGLIWSQNPQLDSARQLFNQSVFDPLRTQVSAQSGLLSDSVEMLQTLVDDGVKRIEVEEDDLCGTIFVPAGEGPFPAIVVLNGSGGGINEPRAALYASRGYLAFALGYFKAPGRSDFISNTELRYFENAINWLRENYRPKGSFVAVSGQSRGGELALLLGATFPQIVSAVIAYVPSAFVHSAQNAADPELGREGPTWLLDGKPLPHIWEGNRYASWEPYEDGPAPHRHELAMRTALEDTDAIERARIRVERIRAPILLLSGGDDGSWPSSLYCQQIVDRLKAHDFPYEVRWLDIEKAGHQILFPFVPTTQNIHIHPVSMIEHTSGGEAEADAQANEQSWAEVRLFLGRAFNKGRV</sequence>
<dbReference type="InterPro" id="IPR016662">
    <property type="entry name" value="Acyl-CoA_thioEstase_long-chain"/>
</dbReference>
<name>A0A9D2U786_9BURK</name>
<dbReference type="Proteomes" id="UP000823889">
    <property type="component" value="Unassembled WGS sequence"/>
</dbReference>
<dbReference type="GO" id="GO:0047617">
    <property type="term" value="F:fatty acyl-CoA hydrolase activity"/>
    <property type="evidence" value="ECO:0007669"/>
    <property type="project" value="TreeGrafter"/>
</dbReference>
<dbReference type="InterPro" id="IPR014940">
    <property type="entry name" value="BAAT_C"/>
</dbReference>
<dbReference type="Pfam" id="PF08840">
    <property type="entry name" value="BAAT_C"/>
    <property type="match status" value="1"/>
</dbReference>
<dbReference type="Gene3D" id="3.40.50.1820">
    <property type="entry name" value="alpha/beta hydrolase"/>
    <property type="match status" value="1"/>
</dbReference>
<feature type="active site" description="Charge relay system" evidence="2">
    <location>
        <position position="377"/>
    </location>
</feature>
<evidence type="ECO:0000259" key="3">
    <source>
        <dbReference type="Pfam" id="PF04775"/>
    </source>
</evidence>
<accession>A0A9D2U786</accession>
<evidence type="ECO:0000313" key="6">
    <source>
        <dbReference type="Proteomes" id="UP000823889"/>
    </source>
</evidence>
<organism evidence="5 6">
    <name type="scientific">Candidatus Paenalcaligenes intestinipullorum</name>
    <dbReference type="NCBI Taxonomy" id="2838718"/>
    <lineage>
        <taxon>Bacteria</taxon>
        <taxon>Pseudomonadati</taxon>
        <taxon>Pseudomonadota</taxon>
        <taxon>Betaproteobacteria</taxon>
        <taxon>Burkholderiales</taxon>
        <taxon>Alcaligenaceae</taxon>
        <taxon>Paenalcaligenes</taxon>
    </lineage>
</organism>
<evidence type="ECO:0000256" key="1">
    <source>
        <dbReference type="ARBA" id="ARBA00006538"/>
    </source>
</evidence>
<feature type="active site" description="Charge relay system" evidence="2">
    <location>
        <position position="228"/>
    </location>
</feature>
<feature type="domain" description="BAAT/Acyl-CoA thioester hydrolase C-terminal" evidence="4">
    <location>
        <begin position="200"/>
        <end position="427"/>
    </location>
</feature>
<dbReference type="PANTHER" id="PTHR10824:SF4">
    <property type="entry name" value="ACYL-COENZYME A THIOESTERASE 1-LIKE"/>
    <property type="match status" value="1"/>
</dbReference>
<dbReference type="AlphaFoldDB" id="A0A9D2U786"/>
<dbReference type="PIRSF" id="PIRSF016521">
    <property type="entry name" value="Acyl-CoA_hydro"/>
    <property type="match status" value="1"/>
</dbReference>
<dbReference type="InterPro" id="IPR006862">
    <property type="entry name" value="Thio_Ohase/aa_AcTrfase"/>
</dbReference>
<reference evidence="5" key="1">
    <citation type="journal article" date="2021" name="PeerJ">
        <title>Extensive microbial diversity within the chicken gut microbiome revealed by metagenomics and culture.</title>
        <authorList>
            <person name="Gilroy R."/>
            <person name="Ravi A."/>
            <person name="Getino M."/>
            <person name="Pursley I."/>
            <person name="Horton D.L."/>
            <person name="Alikhan N.F."/>
            <person name="Baker D."/>
            <person name="Gharbi K."/>
            <person name="Hall N."/>
            <person name="Watson M."/>
            <person name="Adriaenssens E.M."/>
            <person name="Foster-Nyarko E."/>
            <person name="Jarju S."/>
            <person name="Secka A."/>
            <person name="Antonio M."/>
            <person name="Oren A."/>
            <person name="Chaudhuri R.R."/>
            <person name="La Ragione R."/>
            <person name="Hildebrand F."/>
            <person name="Pallen M.J."/>
        </authorList>
    </citation>
    <scope>NUCLEOTIDE SEQUENCE</scope>
    <source>
        <strain evidence="5">9264</strain>
    </source>
</reference>
<evidence type="ECO:0000256" key="2">
    <source>
        <dbReference type="PIRSR" id="PIRSR016521-1"/>
    </source>
</evidence>
<feature type="domain" description="Acyl-CoA thioester hydrolase/bile acid-CoA amino acid N-acetyltransferase" evidence="3">
    <location>
        <begin position="14"/>
        <end position="137"/>
    </location>
</feature>
<reference evidence="5" key="2">
    <citation type="submission" date="2021-04" db="EMBL/GenBank/DDBJ databases">
        <authorList>
            <person name="Gilroy R."/>
        </authorList>
    </citation>
    <scope>NUCLEOTIDE SEQUENCE</scope>
    <source>
        <strain evidence="5">9264</strain>
    </source>
</reference>
<comment type="caution">
    <text evidence="5">The sequence shown here is derived from an EMBL/GenBank/DDBJ whole genome shotgun (WGS) entry which is preliminary data.</text>
</comment>
<dbReference type="InterPro" id="IPR042490">
    <property type="entry name" value="Thio_Ohase/BAAT_N"/>
</dbReference>
<feature type="active site" description="Charge relay system" evidence="2">
    <location>
        <position position="342"/>
    </location>
</feature>
<evidence type="ECO:0000313" key="5">
    <source>
        <dbReference type="EMBL" id="HJD43801.1"/>
    </source>
</evidence>
<dbReference type="Gene3D" id="2.60.40.2240">
    <property type="entry name" value="Acyl-CoA thioester hydrolase/BAAT N-terminal domain"/>
    <property type="match status" value="1"/>
</dbReference>
<comment type="similarity">
    <text evidence="1">Belongs to the C/M/P thioester hydrolase family.</text>
</comment>
<dbReference type="SUPFAM" id="SSF53474">
    <property type="entry name" value="alpha/beta-Hydrolases"/>
    <property type="match status" value="1"/>
</dbReference>
<proteinExistence type="inferred from homology"/>
<gene>
    <name evidence="5" type="ORF">H9906_02080</name>
</gene>
<protein>
    <submittedName>
        <fullName evidence="5">Acyl-CoA thioesterase/BAAT N-terminal domain-containing protein</fullName>
    </submittedName>
</protein>
<dbReference type="GO" id="GO:0006631">
    <property type="term" value="P:fatty acid metabolic process"/>
    <property type="evidence" value="ECO:0007669"/>
    <property type="project" value="TreeGrafter"/>
</dbReference>
<dbReference type="InterPro" id="IPR029058">
    <property type="entry name" value="AB_hydrolase_fold"/>
</dbReference>
<evidence type="ECO:0000259" key="4">
    <source>
        <dbReference type="Pfam" id="PF08840"/>
    </source>
</evidence>
<dbReference type="GO" id="GO:0006637">
    <property type="term" value="P:acyl-CoA metabolic process"/>
    <property type="evidence" value="ECO:0007669"/>
    <property type="project" value="InterPro"/>
</dbReference>
<dbReference type="PANTHER" id="PTHR10824">
    <property type="entry name" value="ACYL-COENZYME A THIOESTERASE-RELATED"/>
    <property type="match status" value="1"/>
</dbReference>